<dbReference type="AlphaFoldDB" id="A0A6C0BDR3"/>
<accession>A0A6C0BDR3</accession>
<protein>
    <submittedName>
        <fullName evidence="1">Uncharacterized protein</fullName>
    </submittedName>
</protein>
<evidence type="ECO:0000313" key="1">
    <source>
        <dbReference type="EMBL" id="QHS89944.1"/>
    </source>
</evidence>
<sequence>MGIDLKLHSTIDENYNKNLGENAYLKYAWSEINWRRVFEIIGFRITILYDNNPSYWSVDHIEYIFLRLKDLYEGDYSKIIEYDVTEDITYLPKDILSLKKDIESLYFLFTEYVDKKCIINVY</sequence>
<proteinExistence type="predicted"/>
<organism evidence="1">
    <name type="scientific">viral metagenome</name>
    <dbReference type="NCBI Taxonomy" id="1070528"/>
    <lineage>
        <taxon>unclassified sequences</taxon>
        <taxon>metagenomes</taxon>
        <taxon>organismal metagenomes</taxon>
    </lineage>
</organism>
<name>A0A6C0BDR3_9ZZZZ</name>
<dbReference type="EMBL" id="MN739121">
    <property type="protein sequence ID" value="QHS89944.1"/>
    <property type="molecule type" value="Genomic_DNA"/>
</dbReference>
<reference evidence="1" key="1">
    <citation type="journal article" date="2020" name="Nature">
        <title>Giant virus diversity and host interactions through global metagenomics.</title>
        <authorList>
            <person name="Schulz F."/>
            <person name="Roux S."/>
            <person name="Paez-Espino D."/>
            <person name="Jungbluth S."/>
            <person name="Walsh D.A."/>
            <person name="Denef V.J."/>
            <person name="McMahon K.D."/>
            <person name="Konstantinidis K.T."/>
            <person name="Eloe-Fadrosh E.A."/>
            <person name="Kyrpides N.C."/>
            <person name="Woyke T."/>
        </authorList>
    </citation>
    <scope>NUCLEOTIDE SEQUENCE</scope>
    <source>
        <strain evidence="1">GVMAG-M-3300010160-4</strain>
    </source>
</reference>